<dbReference type="Proteomes" id="UP000430323">
    <property type="component" value="Unassembled WGS sequence"/>
</dbReference>
<dbReference type="Pfam" id="PF12784">
    <property type="entry name" value="PDDEXK_2"/>
    <property type="match status" value="1"/>
</dbReference>
<gene>
    <name evidence="1" type="ORF">F1C02_01125</name>
    <name evidence="2" type="ORF">F8251_02675</name>
</gene>
<evidence type="ECO:0000313" key="2">
    <source>
        <dbReference type="EMBL" id="KAB1977742.1"/>
    </source>
</evidence>
<proteinExistence type="predicted"/>
<protein>
    <submittedName>
        <fullName evidence="2">Rpn family recombination-promoting nuclease/putative transposase</fullName>
    </submittedName>
</protein>
<evidence type="ECO:0000313" key="1">
    <source>
        <dbReference type="EMBL" id="KAA8799483.1"/>
    </source>
</evidence>
<comment type="caution">
    <text evidence="2">The sequence shown here is derived from an EMBL/GenBank/DDBJ whole genome shotgun (WGS) entry which is preliminary data.</text>
</comment>
<accession>A0A6A1Z837</accession>
<dbReference type="Proteomes" id="UP000322051">
    <property type="component" value="Unassembled WGS sequence"/>
</dbReference>
<dbReference type="AlphaFoldDB" id="A0A6A1Z837"/>
<dbReference type="NCBIfam" id="TIGR01784">
    <property type="entry name" value="T_den_put_tspse"/>
    <property type="match status" value="1"/>
</dbReference>
<evidence type="ECO:0000313" key="3">
    <source>
        <dbReference type="Proteomes" id="UP000322051"/>
    </source>
</evidence>
<dbReference type="PANTHER" id="PTHR41317">
    <property type="entry name" value="PD-(D_E)XK NUCLEASE FAMILY TRANSPOSASE"/>
    <property type="match status" value="1"/>
</dbReference>
<dbReference type="InterPro" id="IPR010106">
    <property type="entry name" value="RpnA"/>
</dbReference>
<dbReference type="EMBL" id="WBOB01000007">
    <property type="protein sequence ID" value="KAB1977742.1"/>
    <property type="molecule type" value="Genomic_DNA"/>
</dbReference>
<evidence type="ECO:0000313" key="4">
    <source>
        <dbReference type="Proteomes" id="UP000430323"/>
    </source>
</evidence>
<reference evidence="2 4" key="2">
    <citation type="submission" date="2019-09" db="EMBL/GenBank/DDBJ databases">
        <title>Investigation of probiotic properties of different lactic acid bacteria.</title>
        <authorList>
            <person name="Jaomanjaka F."/>
            <person name="Blanc P."/>
        </authorList>
    </citation>
    <scope>NUCLEOTIDE SEQUENCE [LARGE SCALE GENOMIC DNA]</scope>
    <source>
        <strain evidence="2 4">BIO6272</strain>
    </source>
</reference>
<organism evidence="2 4">
    <name type="scientific">Lactobacillus crispatus</name>
    <dbReference type="NCBI Taxonomy" id="47770"/>
    <lineage>
        <taxon>Bacteria</taxon>
        <taxon>Bacillati</taxon>
        <taxon>Bacillota</taxon>
        <taxon>Bacilli</taxon>
        <taxon>Lactobacillales</taxon>
        <taxon>Lactobacillaceae</taxon>
        <taxon>Lactobacillus</taxon>
    </lineage>
</organism>
<dbReference type="RefSeq" id="WP_023488098.1">
    <property type="nucleotide sequence ID" value="NZ_CABMHY010000008.1"/>
</dbReference>
<dbReference type="EMBL" id="VUAO01000002">
    <property type="protein sequence ID" value="KAA8799483.1"/>
    <property type="molecule type" value="Genomic_DNA"/>
</dbReference>
<dbReference type="PANTHER" id="PTHR41317:SF1">
    <property type="entry name" value="PD-(D_E)XK NUCLEASE FAMILY TRANSPOSASE"/>
    <property type="match status" value="1"/>
</dbReference>
<name>A0A6A1Z837_9LACO</name>
<reference evidence="1 3" key="1">
    <citation type="submission" date="2019-09" db="EMBL/GenBank/DDBJ databases">
        <title>Comparative analysis of L. crispatus genomes revealed niche specific adaptation to different host and body sites.</title>
        <authorList>
            <person name="Pan M."/>
            <person name="Hidalgo-Cantabrana C."/>
            <person name="Barrangou R."/>
        </authorList>
    </citation>
    <scope>NUCLEOTIDE SEQUENCE [LARGE SCALE GENOMIC DNA]</scope>
    <source>
        <strain evidence="1 3">NCK973</strain>
    </source>
</reference>
<sequence length="293" mass="34858">MENTHKKKKPWFGFTEDVIFGEIMSNKNFCKHVLQGLVPEIEIRDIHYLQKQRKIADPEHPKQKAVILDILVEDVDGNLYDFEMQRADKKDLGWRMRYYASKMDQRYTLKKGSTYRNLKCCYVIFLCMFDPQGRHRIKSSYHLYEDSDKTDRLNDGLTKIIINAKGIPNDENQVTLNLVKLMNDEPVQDDPYFEEAQAKIKEFNEDPEWSDYIMDYEEKILEREQDAREEGLIKGREEGKEEGFKEGIVYGIHNLITIMRDYGENNQRILQRLKQKYGSDFTDEQLENFLKQN</sequence>